<name>A0A819EJZ4_9BILA</name>
<dbReference type="AlphaFoldDB" id="A0A819EJZ4"/>
<dbReference type="PANTHER" id="PTHR46491:SF3">
    <property type="entry name" value="CDGSH IRON-SULFUR DOMAIN-CONTAINING PROTEIN 3, MITOCHONDRIAL"/>
    <property type="match status" value="1"/>
</dbReference>
<keyword evidence="2" id="KW-0479">Metal-binding</keyword>
<dbReference type="EMBL" id="CAJOBF010000352">
    <property type="protein sequence ID" value="CAF3803364.1"/>
    <property type="molecule type" value="Genomic_DNA"/>
</dbReference>
<dbReference type="Proteomes" id="UP000663887">
    <property type="component" value="Unassembled WGS sequence"/>
</dbReference>
<comment type="caution">
    <text evidence="13">The sequence shown here is derived from an EMBL/GenBank/DDBJ whole genome shotgun (WGS) entry which is preliminary data.</text>
</comment>
<keyword evidence="14" id="KW-1185">Reference proteome</keyword>
<keyword evidence="1" id="KW-0001">2Fe-2S</keyword>
<dbReference type="Pfam" id="PF09360">
    <property type="entry name" value="zf-CDGSH"/>
    <property type="match status" value="1"/>
</dbReference>
<protein>
    <recommendedName>
        <fullName evidence="7">Iron-binding zinc finger CDGSH type domain-containing protein</fullName>
    </recommendedName>
</protein>
<dbReference type="EMBL" id="CAJNOV010015940">
    <property type="protein sequence ID" value="CAF1581671.1"/>
    <property type="molecule type" value="Genomic_DNA"/>
</dbReference>
<evidence type="ECO:0000256" key="3">
    <source>
        <dbReference type="ARBA" id="ARBA00023004"/>
    </source>
</evidence>
<dbReference type="EMBL" id="CAJNRE010000035">
    <property type="protein sequence ID" value="CAF1907597.1"/>
    <property type="molecule type" value="Genomic_DNA"/>
</dbReference>
<evidence type="ECO:0000313" key="9">
    <source>
        <dbReference type="EMBL" id="CAF1637848.1"/>
    </source>
</evidence>
<dbReference type="GO" id="GO:0005739">
    <property type="term" value="C:mitochondrion"/>
    <property type="evidence" value="ECO:0007669"/>
    <property type="project" value="TreeGrafter"/>
</dbReference>
<sequence length="152" mass="16906">MLTNTKVYVTNFVLVGKIVAMVIVESLFENMTDQSTLKPHVPTYGPCTIRDLKPGEVKLWCTCGLSKNQPWCDGSHKGTSFRPLKWTVPEHAQTVYLLCACKYTKTSPICDATHVGLIGTIQKQIENCSSKQGHSNIGDKKLCQQCGFVPDW</sequence>
<dbReference type="PANTHER" id="PTHR46491">
    <property type="entry name" value="CDGSH IRON SULFUR DOMAIN PROTEIN HOMOLOG"/>
    <property type="match status" value="1"/>
</dbReference>
<evidence type="ECO:0000259" key="7">
    <source>
        <dbReference type="SMART" id="SM00704"/>
    </source>
</evidence>
<evidence type="ECO:0000256" key="5">
    <source>
        <dbReference type="ARBA" id="ARBA00034078"/>
    </source>
</evidence>
<evidence type="ECO:0000313" key="13">
    <source>
        <dbReference type="EMBL" id="CAF3853327.1"/>
    </source>
</evidence>
<evidence type="ECO:0000313" key="12">
    <source>
        <dbReference type="EMBL" id="CAF3803364.1"/>
    </source>
</evidence>
<evidence type="ECO:0000313" key="11">
    <source>
        <dbReference type="EMBL" id="CAF2100557.1"/>
    </source>
</evidence>
<proteinExistence type="predicted"/>
<dbReference type="Proteomes" id="UP000663866">
    <property type="component" value="Unassembled WGS sequence"/>
</dbReference>
<keyword evidence="3" id="KW-0408">Iron</keyword>
<keyword evidence="4" id="KW-0411">Iron-sulfur</keyword>
<dbReference type="EMBL" id="CAJOBG010000749">
    <property type="protein sequence ID" value="CAF3853327.1"/>
    <property type="molecule type" value="Genomic_DNA"/>
</dbReference>
<evidence type="ECO:0000313" key="10">
    <source>
        <dbReference type="EMBL" id="CAF1907597.1"/>
    </source>
</evidence>
<gene>
    <name evidence="8" type="ORF">CJN711_LOCUS33045</name>
    <name evidence="9" type="ORF">KQP761_LOCUS27474</name>
    <name evidence="10" type="ORF">MBJ925_LOCUS550</name>
    <name evidence="13" type="ORF">OVN521_LOCUS6966</name>
    <name evidence="12" type="ORF">UXM345_LOCUS4945</name>
    <name evidence="11" type="ORF">XDN619_LOCUS18593</name>
</gene>
<keyword evidence="6" id="KW-0472">Membrane</keyword>
<organism evidence="13 14">
    <name type="scientific">Rotaria magnacalcarata</name>
    <dbReference type="NCBI Taxonomy" id="392030"/>
    <lineage>
        <taxon>Eukaryota</taxon>
        <taxon>Metazoa</taxon>
        <taxon>Spiralia</taxon>
        <taxon>Gnathifera</taxon>
        <taxon>Rotifera</taxon>
        <taxon>Eurotatoria</taxon>
        <taxon>Bdelloidea</taxon>
        <taxon>Philodinida</taxon>
        <taxon>Philodinidae</taxon>
        <taxon>Rotaria</taxon>
    </lineage>
</organism>
<dbReference type="EMBL" id="CAJNRG010008008">
    <property type="protein sequence ID" value="CAF2100557.1"/>
    <property type="molecule type" value="Genomic_DNA"/>
</dbReference>
<dbReference type="Proteomes" id="UP000663855">
    <property type="component" value="Unassembled WGS sequence"/>
</dbReference>
<dbReference type="Proteomes" id="UP000663834">
    <property type="component" value="Unassembled WGS sequence"/>
</dbReference>
<evidence type="ECO:0000313" key="14">
    <source>
        <dbReference type="Proteomes" id="UP000663866"/>
    </source>
</evidence>
<dbReference type="InterPro" id="IPR018967">
    <property type="entry name" value="FeS-contain_CDGSH-typ"/>
</dbReference>
<evidence type="ECO:0000256" key="6">
    <source>
        <dbReference type="SAM" id="Phobius"/>
    </source>
</evidence>
<dbReference type="Gene3D" id="3.40.5.90">
    <property type="entry name" value="CDGSH iron-sulfur domain, mitoNEET-type"/>
    <property type="match status" value="2"/>
</dbReference>
<dbReference type="OrthoDB" id="15717at2759"/>
<keyword evidence="6" id="KW-0812">Transmembrane</keyword>
<comment type="cofactor">
    <cofactor evidence="5">
        <name>[2Fe-2S] cluster</name>
        <dbReference type="ChEBI" id="CHEBI:190135"/>
    </cofactor>
</comment>
<reference evidence="13" key="1">
    <citation type="submission" date="2021-02" db="EMBL/GenBank/DDBJ databases">
        <authorList>
            <person name="Nowell W R."/>
        </authorList>
    </citation>
    <scope>NUCLEOTIDE SEQUENCE</scope>
</reference>
<evidence type="ECO:0000256" key="4">
    <source>
        <dbReference type="ARBA" id="ARBA00023014"/>
    </source>
</evidence>
<dbReference type="Proteomes" id="UP000663824">
    <property type="component" value="Unassembled WGS sequence"/>
</dbReference>
<feature type="transmembrane region" description="Helical" evidence="6">
    <location>
        <begin position="6"/>
        <end position="28"/>
    </location>
</feature>
<dbReference type="InterPro" id="IPR052950">
    <property type="entry name" value="CISD"/>
</dbReference>
<dbReference type="EMBL" id="CAJNOW010014988">
    <property type="protein sequence ID" value="CAF1637848.1"/>
    <property type="molecule type" value="Genomic_DNA"/>
</dbReference>
<dbReference type="SMART" id="SM00704">
    <property type="entry name" value="ZnF_CDGSH"/>
    <property type="match status" value="2"/>
</dbReference>
<feature type="domain" description="Iron-binding zinc finger CDGSH type" evidence="7">
    <location>
        <begin position="85"/>
        <end position="124"/>
    </location>
</feature>
<dbReference type="GO" id="GO:0051537">
    <property type="term" value="F:2 iron, 2 sulfur cluster binding"/>
    <property type="evidence" value="ECO:0007669"/>
    <property type="project" value="UniProtKB-KW"/>
</dbReference>
<evidence type="ECO:0000256" key="1">
    <source>
        <dbReference type="ARBA" id="ARBA00022714"/>
    </source>
</evidence>
<evidence type="ECO:0000256" key="2">
    <source>
        <dbReference type="ARBA" id="ARBA00022723"/>
    </source>
</evidence>
<dbReference type="GO" id="GO:0046872">
    <property type="term" value="F:metal ion binding"/>
    <property type="evidence" value="ECO:0007669"/>
    <property type="project" value="UniProtKB-KW"/>
</dbReference>
<dbReference type="InterPro" id="IPR042216">
    <property type="entry name" value="MitoNEET_CISD"/>
</dbReference>
<feature type="domain" description="Iron-binding zinc finger CDGSH type" evidence="7">
    <location>
        <begin position="48"/>
        <end position="82"/>
    </location>
</feature>
<keyword evidence="6" id="KW-1133">Transmembrane helix</keyword>
<evidence type="ECO:0000313" key="8">
    <source>
        <dbReference type="EMBL" id="CAF1581671.1"/>
    </source>
</evidence>
<accession>A0A819EJZ4</accession>
<dbReference type="Proteomes" id="UP000663842">
    <property type="component" value="Unassembled WGS sequence"/>
</dbReference>